<dbReference type="AlphaFoldDB" id="A0A7X1E2Z9"/>
<keyword evidence="2" id="KW-0378">Hydrolase</keyword>
<dbReference type="PANTHER" id="PTHR15394">
    <property type="entry name" value="SERINE HYDROLASE RBBP9"/>
    <property type="match status" value="1"/>
</dbReference>
<dbReference type="GO" id="GO:0016787">
    <property type="term" value="F:hydrolase activity"/>
    <property type="evidence" value="ECO:0007669"/>
    <property type="project" value="UniProtKB-KW"/>
</dbReference>
<gene>
    <name evidence="2" type="ORF">H5P30_04215</name>
</gene>
<dbReference type="Pfam" id="PF06821">
    <property type="entry name" value="Ser_hydrolase"/>
    <property type="match status" value="1"/>
</dbReference>
<evidence type="ECO:0000256" key="1">
    <source>
        <dbReference type="SAM" id="SignalP"/>
    </source>
</evidence>
<dbReference type="SUPFAM" id="SSF53474">
    <property type="entry name" value="alpha/beta-Hydrolases"/>
    <property type="match status" value="1"/>
</dbReference>
<dbReference type="EMBL" id="JACHVA010000040">
    <property type="protein sequence ID" value="MBC2600980.1"/>
    <property type="molecule type" value="Genomic_DNA"/>
</dbReference>
<reference evidence="2 3" key="1">
    <citation type="submission" date="2020-07" db="EMBL/GenBank/DDBJ databases">
        <authorList>
            <person name="Feng X."/>
        </authorList>
    </citation>
    <scope>NUCLEOTIDE SEQUENCE [LARGE SCALE GENOMIC DNA]</scope>
    <source>
        <strain evidence="2 3">JCM14086</strain>
    </source>
</reference>
<proteinExistence type="predicted"/>
<protein>
    <submittedName>
        <fullName evidence="2">Serine hydrolase family protein</fullName>
    </submittedName>
</protein>
<sequence length="212" mass="23189">MKRFIAALIVSLIPIFAVGEARAQTGKELFIVPGYAATPSDHWFPWLDAYFKEKVSEVSIVEMPSPNSPDVEEWVGALDEVIGIPDENTFFVAHSLGCITLLHYLESLPEDTRIGGLVLVSGFDASLPILPELDPFVQQPVDFSRIKKMTSKIILITARDDSIVPYELTENLGKSLGGEVIVVDQGGHFLGSDGFTSFPLVAATLERILAEE</sequence>
<dbReference type="InterPro" id="IPR010662">
    <property type="entry name" value="RBBP9/YdeN"/>
</dbReference>
<evidence type="ECO:0000313" key="3">
    <source>
        <dbReference type="Proteomes" id="UP000525652"/>
    </source>
</evidence>
<dbReference type="PANTHER" id="PTHR15394:SF3">
    <property type="entry name" value="SERINE HYDROLASE RBBP9"/>
    <property type="match status" value="1"/>
</dbReference>
<feature type="signal peptide" evidence="1">
    <location>
        <begin position="1"/>
        <end position="23"/>
    </location>
</feature>
<keyword evidence="3" id="KW-1185">Reference proteome</keyword>
<dbReference type="InterPro" id="IPR029058">
    <property type="entry name" value="AB_hydrolase_fold"/>
</dbReference>
<dbReference type="Gene3D" id="3.40.50.1820">
    <property type="entry name" value="alpha/beta hydrolase"/>
    <property type="match status" value="1"/>
</dbReference>
<dbReference type="Proteomes" id="UP000525652">
    <property type="component" value="Unassembled WGS sequence"/>
</dbReference>
<accession>A0A7X1E2Z9</accession>
<evidence type="ECO:0000313" key="2">
    <source>
        <dbReference type="EMBL" id="MBC2600980.1"/>
    </source>
</evidence>
<feature type="chain" id="PRO_5030843733" evidence="1">
    <location>
        <begin position="24"/>
        <end position="212"/>
    </location>
</feature>
<name>A0A7X1E2Z9_9BACT</name>
<dbReference type="RefSeq" id="WP_185691712.1">
    <property type="nucleotide sequence ID" value="NZ_JACHVA010000040.1"/>
</dbReference>
<keyword evidence="1" id="KW-0732">Signal</keyword>
<organism evidence="2 3">
    <name type="scientific">Puniceicoccus vermicola</name>
    <dbReference type="NCBI Taxonomy" id="388746"/>
    <lineage>
        <taxon>Bacteria</taxon>
        <taxon>Pseudomonadati</taxon>
        <taxon>Verrucomicrobiota</taxon>
        <taxon>Opitutia</taxon>
        <taxon>Puniceicoccales</taxon>
        <taxon>Puniceicoccaceae</taxon>
        <taxon>Puniceicoccus</taxon>
    </lineage>
</organism>
<comment type="caution">
    <text evidence="2">The sequence shown here is derived from an EMBL/GenBank/DDBJ whole genome shotgun (WGS) entry which is preliminary data.</text>
</comment>